<dbReference type="InterPro" id="IPR000794">
    <property type="entry name" value="Beta-ketoacyl_synthase"/>
</dbReference>
<organism evidence="7 8">
    <name type="scientific">Craurococcus roseus</name>
    <dbReference type="NCBI Taxonomy" id="77585"/>
    <lineage>
        <taxon>Bacteria</taxon>
        <taxon>Pseudomonadati</taxon>
        <taxon>Pseudomonadota</taxon>
        <taxon>Alphaproteobacteria</taxon>
        <taxon>Acetobacterales</taxon>
        <taxon>Acetobacteraceae</taxon>
        <taxon>Craurococcus</taxon>
    </lineage>
</organism>
<keyword evidence="5" id="KW-0472">Membrane</keyword>
<dbReference type="Pfam" id="PF02801">
    <property type="entry name" value="Ketoacyl-synt_C"/>
    <property type="match status" value="1"/>
</dbReference>
<evidence type="ECO:0000256" key="3">
    <source>
        <dbReference type="ARBA" id="ARBA00022679"/>
    </source>
</evidence>
<dbReference type="PANTHER" id="PTHR11712:SF336">
    <property type="entry name" value="3-OXOACYL-[ACYL-CARRIER-PROTEIN] SYNTHASE, MITOCHONDRIAL"/>
    <property type="match status" value="1"/>
</dbReference>
<feature type="domain" description="Ketosynthase family 3 (KS3)" evidence="6">
    <location>
        <begin position="11"/>
        <end position="426"/>
    </location>
</feature>
<dbReference type="InterPro" id="IPR020841">
    <property type="entry name" value="PKS_Beta-ketoAc_synthase_dom"/>
</dbReference>
<dbReference type="SUPFAM" id="SSF53901">
    <property type="entry name" value="Thiolase-like"/>
    <property type="match status" value="2"/>
</dbReference>
<evidence type="ECO:0000259" key="6">
    <source>
        <dbReference type="PROSITE" id="PS52004"/>
    </source>
</evidence>
<dbReference type="InterPro" id="IPR014030">
    <property type="entry name" value="Ketoacyl_synth_N"/>
</dbReference>
<evidence type="ECO:0000256" key="2">
    <source>
        <dbReference type="ARBA" id="ARBA00008467"/>
    </source>
</evidence>
<feature type="transmembrane region" description="Helical" evidence="5">
    <location>
        <begin position="12"/>
        <end position="38"/>
    </location>
</feature>
<dbReference type="InterPro" id="IPR016039">
    <property type="entry name" value="Thiolase-like"/>
</dbReference>
<reference evidence="8" key="1">
    <citation type="journal article" date="2019" name="Int. J. Syst. Evol. Microbiol.">
        <title>The Global Catalogue of Microorganisms (GCM) 10K type strain sequencing project: providing services to taxonomists for standard genome sequencing and annotation.</title>
        <authorList>
            <consortium name="The Broad Institute Genomics Platform"/>
            <consortium name="The Broad Institute Genome Sequencing Center for Infectious Disease"/>
            <person name="Wu L."/>
            <person name="Ma J."/>
        </authorList>
    </citation>
    <scope>NUCLEOTIDE SEQUENCE [LARGE SCALE GENOMIC DNA]</scope>
    <source>
        <strain evidence="8">JCM 9933</strain>
    </source>
</reference>
<evidence type="ECO:0000256" key="1">
    <source>
        <dbReference type="ARBA" id="ARBA00005194"/>
    </source>
</evidence>
<keyword evidence="8" id="KW-1185">Reference proteome</keyword>
<protein>
    <submittedName>
        <fullName evidence="7">Beta-ketoacyl-ACP synthase</fullName>
    </submittedName>
</protein>
<dbReference type="PROSITE" id="PS52004">
    <property type="entry name" value="KS3_2"/>
    <property type="match status" value="1"/>
</dbReference>
<dbReference type="Gene3D" id="3.40.47.10">
    <property type="match status" value="1"/>
</dbReference>
<dbReference type="SMART" id="SM00825">
    <property type="entry name" value="PKS_KS"/>
    <property type="match status" value="1"/>
</dbReference>
<dbReference type="RefSeq" id="WP_343897080.1">
    <property type="nucleotide sequence ID" value="NZ_BAAAFZ010000062.1"/>
</dbReference>
<comment type="similarity">
    <text evidence="2 4">Belongs to the thiolase-like superfamily. Beta-ketoacyl-ACP synthases family.</text>
</comment>
<name>A0ABP3QU56_9PROT</name>
<keyword evidence="5" id="KW-1133">Transmembrane helix</keyword>
<proteinExistence type="inferred from homology"/>
<dbReference type="EMBL" id="BAAAFZ010000062">
    <property type="protein sequence ID" value="GAA0596999.1"/>
    <property type="molecule type" value="Genomic_DNA"/>
</dbReference>
<keyword evidence="3 4" id="KW-0808">Transferase</keyword>
<keyword evidence="5" id="KW-0812">Transmembrane</keyword>
<dbReference type="CDD" id="cd00834">
    <property type="entry name" value="KAS_I_II"/>
    <property type="match status" value="1"/>
</dbReference>
<comment type="pathway">
    <text evidence="1">Lipid metabolism; fatty acid biosynthesis.</text>
</comment>
<evidence type="ECO:0000256" key="5">
    <source>
        <dbReference type="SAM" id="Phobius"/>
    </source>
</evidence>
<evidence type="ECO:0000313" key="8">
    <source>
        <dbReference type="Proteomes" id="UP001501588"/>
    </source>
</evidence>
<evidence type="ECO:0000256" key="4">
    <source>
        <dbReference type="RuleBase" id="RU003694"/>
    </source>
</evidence>
<dbReference type="PANTHER" id="PTHR11712">
    <property type="entry name" value="POLYKETIDE SYNTHASE-RELATED"/>
    <property type="match status" value="1"/>
</dbReference>
<gene>
    <name evidence="7" type="ORF">GCM10009416_39100</name>
</gene>
<accession>A0ABP3QU56</accession>
<dbReference type="Proteomes" id="UP001501588">
    <property type="component" value="Unassembled WGS sequence"/>
</dbReference>
<dbReference type="Pfam" id="PF00109">
    <property type="entry name" value="ketoacyl-synt"/>
    <property type="match status" value="1"/>
</dbReference>
<comment type="caution">
    <text evidence="7">The sequence shown here is derived from an EMBL/GenBank/DDBJ whole genome shotgun (WGS) entry which is preliminary data.</text>
</comment>
<evidence type="ECO:0000313" key="7">
    <source>
        <dbReference type="EMBL" id="GAA0596999.1"/>
    </source>
</evidence>
<sequence>MSVSTEDHLGRPLVAVTGVGLVTPLGFGVSGSWAGLLAGRSGIRRITRFPTDHLKTTIAGGVDLPEDAEPGGPLPASVRVERFAALAAEEALAASGANVDGRFPGPLFLGMPPVEVAWPLRMDAARRAARNNADPMRYPAMIEALGERQDAFEASCFAGVGEHLAARFGTRGAPISLSTACATGASAIQLGVEAIQRREARAALCIGAEGTVEAESLIRFSLLSALSTRNEEPARASRPFDKTRDGFVMAEGAAALVLESLEEARARGAEVLGLVLGCGERADSFHRTRSNPSGDAIIGAMRSAIADAGLEPRDIGYVNAHGTGTPENDKMETLGMRAVFGDRPPPISSNKSMIGHTLSAAGAIEAIFSLLAMRDGVLPPTINHETPDPAIDLDVVPNQAREQRVERVLSNSFGFGGQNVCLVLGAAPRG</sequence>
<dbReference type="InterPro" id="IPR014031">
    <property type="entry name" value="Ketoacyl_synth_C"/>
</dbReference>